<dbReference type="AlphaFoldDB" id="A0A6L5YDM8"/>
<comment type="caution">
    <text evidence="1">The sequence shown here is derived from an EMBL/GenBank/DDBJ whole genome shotgun (WGS) entry which is preliminary data.</text>
</comment>
<proteinExistence type="predicted"/>
<sequence length="86" mass="9700">MNRTFPELPAETEDFRTGNAIHSRFQDILLISVLSVICSMDTSAETAMFADHQRNIWLWCLRVCSFRKRLPCGILSASGIFPGLPV</sequence>
<accession>A0A6L5YDM8</accession>
<reference evidence="1 2" key="1">
    <citation type="submission" date="2019-08" db="EMBL/GenBank/DDBJ databases">
        <title>In-depth cultivation of the pig gut microbiome towards novel bacterial diversity and tailored functional studies.</title>
        <authorList>
            <person name="Wylensek D."/>
            <person name="Hitch T.C.A."/>
            <person name="Clavel T."/>
        </authorList>
    </citation>
    <scope>NUCLEOTIDE SEQUENCE [LARGE SCALE GENOMIC DNA]</scope>
    <source>
        <strain evidence="1 2">SM-530-WT-4B</strain>
    </source>
</reference>
<gene>
    <name evidence="1" type="ORF">FYJ74_10040</name>
</gene>
<organism evidence="1 2">
    <name type="scientific">Pyramidobacter porci</name>
    <dbReference type="NCBI Taxonomy" id="2605789"/>
    <lineage>
        <taxon>Bacteria</taxon>
        <taxon>Thermotogati</taxon>
        <taxon>Synergistota</taxon>
        <taxon>Synergistia</taxon>
        <taxon>Synergistales</taxon>
        <taxon>Dethiosulfovibrionaceae</taxon>
        <taxon>Pyramidobacter</taxon>
    </lineage>
</organism>
<keyword evidence="2" id="KW-1185">Reference proteome</keyword>
<dbReference type="EMBL" id="VUNH01000011">
    <property type="protein sequence ID" value="MST56371.1"/>
    <property type="molecule type" value="Genomic_DNA"/>
</dbReference>
<name>A0A6L5YDM8_9BACT</name>
<evidence type="ECO:0000313" key="2">
    <source>
        <dbReference type="Proteomes" id="UP000473699"/>
    </source>
</evidence>
<protein>
    <submittedName>
        <fullName evidence="1">Uncharacterized protein</fullName>
    </submittedName>
</protein>
<dbReference type="RefSeq" id="WP_154529452.1">
    <property type="nucleotide sequence ID" value="NZ_VUNH01000011.1"/>
</dbReference>
<dbReference type="Proteomes" id="UP000473699">
    <property type="component" value="Unassembled WGS sequence"/>
</dbReference>
<evidence type="ECO:0000313" key="1">
    <source>
        <dbReference type="EMBL" id="MST56371.1"/>
    </source>
</evidence>